<evidence type="ECO:0000256" key="7">
    <source>
        <dbReference type="ARBA" id="ARBA00038938"/>
    </source>
</evidence>
<dbReference type="Gene3D" id="3.40.140.10">
    <property type="entry name" value="Cytidine Deaminase, domain 2"/>
    <property type="match status" value="1"/>
</dbReference>
<protein>
    <recommendedName>
        <fullName evidence="9">Deoxycytidylate deaminase</fullName>
        <ecNumber evidence="7">3.5.4.12</ecNumber>
    </recommendedName>
    <alternativeName>
        <fullName evidence="8">dCMP deaminase</fullName>
    </alternativeName>
</protein>
<dbReference type="FunFam" id="3.40.140.10:FF:000035">
    <property type="entry name" value="dCMP deaminase"/>
    <property type="match status" value="1"/>
</dbReference>
<proteinExistence type="inferred from homology"/>
<keyword evidence="12" id="KW-1185">Reference proteome</keyword>
<comment type="cofactor">
    <cofactor evidence="1">
        <name>Zn(2+)</name>
        <dbReference type="ChEBI" id="CHEBI:29105"/>
    </cofactor>
</comment>
<dbReference type="Pfam" id="PF00383">
    <property type="entry name" value="dCMP_cyt_deam_1"/>
    <property type="match status" value="1"/>
</dbReference>
<dbReference type="InterPro" id="IPR035105">
    <property type="entry name" value="Deoxycytidylate_deaminase_dom"/>
</dbReference>
<keyword evidence="3" id="KW-0479">Metal-binding</keyword>
<accession>A0A1R1X2Q0</accession>
<dbReference type="InterPro" id="IPR002125">
    <property type="entry name" value="CMP_dCMP_dom"/>
</dbReference>
<keyword evidence="4" id="KW-0545">Nucleotide biosynthesis</keyword>
<evidence type="ECO:0000256" key="6">
    <source>
        <dbReference type="ARBA" id="ARBA00022833"/>
    </source>
</evidence>
<dbReference type="InterPro" id="IPR027417">
    <property type="entry name" value="P-loop_NTPase"/>
</dbReference>
<evidence type="ECO:0000313" key="11">
    <source>
        <dbReference type="EMBL" id="OMJ08913.1"/>
    </source>
</evidence>
<gene>
    <name evidence="11" type="ORF">AYI70_g11236</name>
</gene>
<dbReference type="OrthoDB" id="10063137at2759"/>
<evidence type="ECO:0000256" key="4">
    <source>
        <dbReference type="ARBA" id="ARBA00022727"/>
    </source>
</evidence>
<dbReference type="EC" id="3.5.4.12" evidence="7"/>
<dbReference type="EMBL" id="LSSN01005645">
    <property type="protein sequence ID" value="OMJ08913.1"/>
    <property type="molecule type" value="Genomic_DNA"/>
</dbReference>
<dbReference type="PANTHER" id="PTHR11086">
    <property type="entry name" value="DEOXYCYTIDYLATE DEAMINASE-RELATED"/>
    <property type="match status" value="1"/>
</dbReference>
<comment type="similarity">
    <text evidence="2">Belongs to the cytidine and deoxycytidylate deaminase family.</text>
</comment>
<keyword evidence="6" id="KW-0862">Zinc</keyword>
<evidence type="ECO:0000259" key="10">
    <source>
        <dbReference type="PROSITE" id="PS51747"/>
    </source>
</evidence>
<dbReference type="InterPro" id="IPR016192">
    <property type="entry name" value="APOBEC/CMP_deaminase_Zn-bd"/>
</dbReference>
<dbReference type="Proteomes" id="UP000187283">
    <property type="component" value="Unassembled WGS sequence"/>
</dbReference>
<evidence type="ECO:0000256" key="2">
    <source>
        <dbReference type="ARBA" id="ARBA00006576"/>
    </source>
</evidence>
<dbReference type="InterPro" id="IPR015517">
    <property type="entry name" value="dCMP_deaminase-rel"/>
</dbReference>
<dbReference type="AlphaFoldDB" id="A0A1R1X2Q0"/>
<evidence type="ECO:0000313" key="12">
    <source>
        <dbReference type="Proteomes" id="UP000187283"/>
    </source>
</evidence>
<evidence type="ECO:0000256" key="8">
    <source>
        <dbReference type="ARBA" id="ARBA00041763"/>
    </source>
</evidence>
<evidence type="ECO:0000256" key="1">
    <source>
        <dbReference type="ARBA" id="ARBA00001947"/>
    </source>
</evidence>
<evidence type="ECO:0000256" key="5">
    <source>
        <dbReference type="ARBA" id="ARBA00022801"/>
    </source>
</evidence>
<comment type="caution">
    <text evidence="11">The sequence shown here is derived from an EMBL/GenBank/DDBJ whole genome shotgun (WGS) entry which is preliminary data.</text>
</comment>
<evidence type="ECO:0000256" key="3">
    <source>
        <dbReference type="ARBA" id="ARBA00022723"/>
    </source>
</evidence>
<dbReference type="InterPro" id="IPR016193">
    <property type="entry name" value="Cytidine_deaminase-like"/>
</dbReference>
<sequence length="313" mass="35462">MPFYIDISEIDKLSILNESCYFRTISELNDYITDNWLENYVIIDIRLLENIETLKKRPFVLFLLIDGPIISRFNRFISKNKDKDQPLLHDFIEISEKYTPLIKANSWTNQADGNQQPRSRSTVSVPQVAKMADIVVYNDFVDEKSLYNYLETLEITSTERIRPSWDTYFMKIAEIASSRSNCMKRKVGCVLVQNNQILATGYNGTPYSLLNCNEGGCSRCNSSSTSSAGTNLDLCLCLHAEENAIIQAGSKLIGAKPSTLYCNTCPCLGCAKKIVQSGIQRVVYDKHYSVDSHTATLFNAANIEFMKFENLNL</sequence>
<dbReference type="CDD" id="cd01286">
    <property type="entry name" value="deoxycytidylate_deaminase"/>
    <property type="match status" value="1"/>
</dbReference>
<reference evidence="11 12" key="1">
    <citation type="submission" date="2017-01" db="EMBL/GenBank/DDBJ databases">
        <authorList>
            <person name="Mah S.A."/>
            <person name="Swanson W.J."/>
            <person name="Moy G.W."/>
            <person name="Vacquier V.D."/>
        </authorList>
    </citation>
    <scope>NUCLEOTIDE SEQUENCE [LARGE SCALE GENOMIC DNA]</scope>
    <source>
        <strain evidence="11 12">GSMNP</strain>
    </source>
</reference>
<keyword evidence="5" id="KW-0378">Hydrolase</keyword>
<evidence type="ECO:0000256" key="9">
    <source>
        <dbReference type="ARBA" id="ARBA00071582"/>
    </source>
</evidence>
<dbReference type="GO" id="GO:0004132">
    <property type="term" value="F:dCMP deaminase activity"/>
    <property type="evidence" value="ECO:0007669"/>
    <property type="project" value="UniProtKB-EC"/>
</dbReference>
<feature type="domain" description="CMP/dCMP-type deaminase" evidence="10">
    <location>
        <begin position="164"/>
        <end position="305"/>
    </location>
</feature>
<dbReference type="GO" id="GO:0005737">
    <property type="term" value="C:cytoplasm"/>
    <property type="evidence" value="ECO:0007669"/>
    <property type="project" value="TreeGrafter"/>
</dbReference>
<dbReference type="GO" id="GO:0009165">
    <property type="term" value="P:nucleotide biosynthetic process"/>
    <property type="evidence" value="ECO:0007669"/>
    <property type="project" value="UniProtKB-KW"/>
</dbReference>
<organism evidence="11 12">
    <name type="scientific">Smittium culicis</name>
    <dbReference type="NCBI Taxonomy" id="133412"/>
    <lineage>
        <taxon>Eukaryota</taxon>
        <taxon>Fungi</taxon>
        <taxon>Fungi incertae sedis</taxon>
        <taxon>Zoopagomycota</taxon>
        <taxon>Kickxellomycotina</taxon>
        <taxon>Harpellomycetes</taxon>
        <taxon>Harpellales</taxon>
        <taxon>Legeriomycetaceae</taxon>
        <taxon>Smittium</taxon>
    </lineage>
</organism>
<dbReference type="Gene3D" id="3.40.50.300">
    <property type="entry name" value="P-loop containing nucleotide triphosphate hydrolases"/>
    <property type="match status" value="1"/>
</dbReference>
<dbReference type="PROSITE" id="PS00903">
    <property type="entry name" value="CYT_DCMP_DEAMINASES_1"/>
    <property type="match status" value="1"/>
</dbReference>
<name>A0A1R1X2Q0_9FUNG</name>
<dbReference type="GO" id="GO:0008270">
    <property type="term" value="F:zinc ion binding"/>
    <property type="evidence" value="ECO:0007669"/>
    <property type="project" value="InterPro"/>
</dbReference>
<dbReference type="PROSITE" id="PS51747">
    <property type="entry name" value="CYT_DCMP_DEAMINASES_2"/>
    <property type="match status" value="1"/>
</dbReference>
<dbReference type="STRING" id="133412.A0A1R1X2Q0"/>
<dbReference type="PANTHER" id="PTHR11086:SF18">
    <property type="entry name" value="DEOXYCYTIDYLATE DEAMINASE"/>
    <property type="match status" value="1"/>
</dbReference>
<dbReference type="SUPFAM" id="SSF53927">
    <property type="entry name" value="Cytidine deaminase-like"/>
    <property type="match status" value="1"/>
</dbReference>